<dbReference type="Proteomes" id="UP001335737">
    <property type="component" value="Unassembled WGS sequence"/>
</dbReference>
<gene>
    <name evidence="1" type="ORF">QGM71_12245</name>
</gene>
<name>A0ABU6KIK3_9BACI</name>
<comment type="caution">
    <text evidence="1">The sequence shown here is derived from an EMBL/GenBank/DDBJ whole genome shotgun (WGS) entry which is preliminary data.</text>
</comment>
<protein>
    <submittedName>
        <fullName evidence="1">Uncharacterized protein</fullName>
    </submittedName>
</protein>
<sequence>MIDKQYQGYTKDIERLIEKINVDIDNIAILAQIPPLIEKDELPP</sequence>
<organism evidence="1 2">
    <name type="scientific">Virgibacillus tibetensis</name>
    <dbReference type="NCBI Taxonomy" id="3042313"/>
    <lineage>
        <taxon>Bacteria</taxon>
        <taxon>Bacillati</taxon>
        <taxon>Bacillota</taxon>
        <taxon>Bacilli</taxon>
        <taxon>Bacillales</taxon>
        <taxon>Bacillaceae</taxon>
        <taxon>Virgibacillus</taxon>
    </lineage>
</organism>
<keyword evidence="2" id="KW-1185">Reference proteome</keyword>
<dbReference type="EMBL" id="JARZFX010000005">
    <property type="protein sequence ID" value="MEC5424262.1"/>
    <property type="molecule type" value="Genomic_DNA"/>
</dbReference>
<reference evidence="1 2" key="1">
    <citation type="journal article" date="2024" name="Int. J. Syst. Evol. Microbiol.">
        <title>Virgibacillus tibetensis sp. nov., isolated from salt lake on the Tibetan Plateau of China.</title>
        <authorList>
            <person name="Phurbu D."/>
            <person name="Liu Z.-X."/>
            <person name="Wang R."/>
            <person name="Zheng Y.-Y."/>
            <person name="Liu H.-C."/>
            <person name="Zhou Y.-G."/>
            <person name="Yu Y.-J."/>
            <person name="Li A.-H."/>
        </authorList>
    </citation>
    <scope>NUCLEOTIDE SEQUENCE [LARGE SCALE GENOMIC DNA]</scope>
    <source>
        <strain evidence="1 2">C22-A2</strain>
    </source>
</reference>
<evidence type="ECO:0000313" key="1">
    <source>
        <dbReference type="EMBL" id="MEC5424262.1"/>
    </source>
</evidence>
<evidence type="ECO:0000313" key="2">
    <source>
        <dbReference type="Proteomes" id="UP001335737"/>
    </source>
</evidence>
<accession>A0ABU6KIK3</accession>
<proteinExistence type="predicted"/>